<dbReference type="STRING" id="1618446.UV61_C0002G0119"/>
<reference evidence="2 3" key="1">
    <citation type="journal article" date="2015" name="Nature">
        <title>rRNA introns, odd ribosomes, and small enigmatic genomes across a large radiation of phyla.</title>
        <authorList>
            <person name="Brown C.T."/>
            <person name="Hug L.A."/>
            <person name="Thomas B.C."/>
            <person name="Sharon I."/>
            <person name="Castelle C.J."/>
            <person name="Singh A."/>
            <person name="Wilkins M.J."/>
            <person name="Williams K.H."/>
            <person name="Banfield J.F."/>
        </authorList>
    </citation>
    <scope>NUCLEOTIDE SEQUENCE [LARGE SCALE GENOMIC DNA]</scope>
</reference>
<sequence length="382" mass="44325">MKPKTTKLIPLLILEIILIFGLTVYSYSQVDLNLTLSTNAFYQKLQQPLLILGYFNRPVSTQILVVLLTGLFLVYFLSLWLVKKQVMTRKQMWWMIGISSLLILAYPAFSHDLFNYMFDARIVTKYGLNPTFFRALDFPADPWIRFMRWTHRFYPYGIGWLWLTLIPSYLGLGKFVWTLVLFKLMFLGFHAMNIKLIEKILKQVSGANIDHGLIFFALNPLVLVESLLSPHNEVMMLSLVLLAIYLFITHKATWSILTLMVSVSIKFLSIGLLPLFLIKKLQNKLVPWSFYLWLLVLLPVVWQREPYSWYIIPLVALAAISQSVTCKVLAVALSVATLVRYLPFFWFGDYGGVTGRYQFWGMWLSLIVAVGILSIWRKKLLI</sequence>
<evidence type="ECO:0000313" key="2">
    <source>
        <dbReference type="EMBL" id="KKS87398.1"/>
    </source>
</evidence>
<dbReference type="EMBL" id="LCFD01000002">
    <property type="protein sequence ID" value="KKS87398.1"/>
    <property type="molecule type" value="Genomic_DNA"/>
</dbReference>
<comment type="caution">
    <text evidence="2">The sequence shown here is derived from an EMBL/GenBank/DDBJ whole genome shotgun (WGS) entry which is preliminary data.</text>
</comment>
<gene>
    <name evidence="2" type="ORF">UV61_C0002G0119</name>
</gene>
<feature type="transmembrane region" description="Helical" evidence="1">
    <location>
        <begin position="59"/>
        <end position="80"/>
    </location>
</feature>
<dbReference type="AlphaFoldDB" id="A0A0G1FKH9"/>
<name>A0A0G1FKH9_9BACT</name>
<feature type="transmembrane region" description="Helical" evidence="1">
    <location>
        <begin position="256"/>
        <end position="278"/>
    </location>
</feature>
<feature type="transmembrane region" description="Helical" evidence="1">
    <location>
        <begin position="307"/>
        <end position="324"/>
    </location>
</feature>
<feature type="transmembrane region" description="Helical" evidence="1">
    <location>
        <begin position="285"/>
        <end position="301"/>
    </location>
</feature>
<keyword evidence="1" id="KW-0812">Transmembrane</keyword>
<dbReference type="Pfam" id="PF26314">
    <property type="entry name" value="MptA_B_family"/>
    <property type="match status" value="1"/>
</dbReference>
<feature type="transmembrane region" description="Helical" evidence="1">
    <location>
        <begin position="92"/>
        <end position="109"/>
    </location>
</feature>
<evidence type="ECO:0000313" key="3">
    <source>
        <dbReference type="Proteomes" id="UP000034050"/>
    </source>
</evidence>
<dbReference type="Proteomes" id="UP000034050">
    <property type="component" value="Unassembled WGS sequence"/>
</dbReference>
<feature type="transmembrane region" description="Helical" evidence="1">
    <location>
        <begin position="359"/>
        <end position="376"/>
    </location>
</feature>
<keyword evidence="1" id="KW-0472">Membrane</keyword>
<feature type="transmembrane region" description="Helical" evidence="1">
    <location>
        <begin position="209"/>
        <end position="227"/>
    </location>
</feature>
<accession>A0A0G1FKH9</accession>
<organism evidence="2 3">
    <name type="scientific">Candidatus Gottesmanbacteria bacterium GW2011_GWB1_43_11</name>
    <dbReference type="NCBI Taxonomy" id="1618446"/>
    <lineage>
        <taxon>Bacteria</taxon>
        <taxon>Candidatus Gottesmaniibacteriota</taxon>
    </lineage>
</organism>
<feature type="transmembrane region" description="Helical" evidence="1">
    <location>
        <begin position="153"/>
        <end position="172"/>
    </location>
</feature>
<feature type="transmembrane region" description="Helical" evidence="1">
    <location>
        <begin position="7"/>
        <end position="27"/>
    </location>
</feature>
<protein>
    <submittedName>
        <fullName evidence="2">Uncharacterized protein</fullName>
    </submittedName>
</protein>
<feature type="transmembrane region" description="Helical" evidence="1">
    <location>
        <begin position="329"/>
        <end position="347"/>
    </location>
</feature>
<proteinExistence type="predicted"/>
<evidence type="ECO:0000256" key="1">
    <source>
        <dbReference type="SAM" id="Phobius"/>
    </source>
</evidence>
<keyword evidence="1" id="KW-1133">Transmembrane helix</keyword>